<dbReference type="Proteomes" id="UP001242811">
    <property type="component" value="Unassembled WGS sequence"/>
</dbReference>
<accession>A0ABU0L7T5</accession>
<evidence type="ECO:0000256" key="1">
    <source>
        <dbReference type="SAM" id="Phobius"/>
    </source>
</evidence>
<feature type="transmembrane region" description="Helical" evidence="1">
    <location>
        <begin position="7"/>
        <end position="26"/>
    </location>
</feature>
<dbReference type="EMBL" id="JAUSWA010000072">
    <property type="protein sequence ID" value="MDQ0497344.1"/>
    <property type="molecule type" value="Genomic_DNA"/>
</dbReference>
<name>A0ABU0L7T5_9BACL</name>
<feature type="transmembrane region" description="Helical" evidence="1">
    <location>
        <begin position="79"/>
        <end position="95"/>
    </location>
</feature>
<feature type="transmembrane region" description="Helical" evidence="1">
    <location>
        <begin position="54"/>
        <end position="73"/>
    </location>
</feature>
<protein>
    <submittedName>
        <fullName evidence="2">Uncharacterized protein</fullName>
    </submittedName>
</protein>
<comment type="caution">
    <text evidence="2">The sequence shown here is derived from an EMBL/GenBank/DDBJ whole genome shotgun (WGS) entry which is preliminary data.</text>
</comment>
<keyword evidence="1" id="KW-1133">Transmembrane helix</keyword>
<reference evidence="2 3" key="1">
    <citation type="submission" date="2023-07" db="EMBL/GenBank/DDBJ databases">
        <title>Genomic Encyclopedia of Type Strains, Phase IV (KMG-IV): sequencing the most valuable type-strain genomes for metagenomic binning, comparative biology and taxonomic classification.</title>
        <authorList>
            <person name="Goeker M."/>
        </authorList>
    </citation>
    <scope>NUCLEOTIDE SEQUENCE [LARGE SCALE GENOMIC DNA]</scope>
    <source>
        <strain evidence="2 3">DSM 14914</strain>
    </source>
</reference>
<evidence type="ECO:0000313" key="2">
    <source>
        <dbReference type="EMBL" id="MDQ0497344.1"/>
    </source>
</evidence>
<feature type="transmembrane region" description="Helical" evidence="1">
    <location>
        <begin position="32"/>
        <end position="47"/>
    </location>
</feature>
<evidence type="ECO:0000313" key="3">
    <source>
        <dbReference type="Proteomes" id="UP001242811"/>
    </source>
</evidence>
<organism evidence="2 3">
    <name type="scientific">Paenibacillus brasilensis</name>
    <dbReference type="NCBI Taxonomy" id="128574"/>
    <lineage>
        <taxon>Bacteria</taxon>
        <taxon>Bacillati</taxon>
        <taxon>Bacillota</taxon>
        <taxon>Bacilli</taxon>
        <taxon>Bacillales</taxon>
        <taxon>Paenibacillaceae</taxon>
        <taxon>Paenibacillus</taxon>
    </lineage>
</organism>
<keyword evidence="1" id="KW-0472">Membrane</keyword>
<dbReference type="RefSeq" id="WP_152378985.1">
    <property type="nucleotide sequence ID" value="NZ_CP045298.1"/>
</dbReference>
<keyword evidence="3" id="KW-1185">Reference proteome</keyword>
<keyword evidence="1" id="KW-0812">Transmembrane</keyword>
<gene>
    <name evidence="2" type="ORF">QOZ95_005585</name>
</gene>
<sequence length="102" mass="11818">MVKLNKKFVVTILILFFLISVSTLFTNSESQGLIYGILSYLLFLYNSKITKYDYIFMGSLVLGVVLEFITIFYKNTELINLYSVFISGLALFIYFKKGKNHE</sequence>
<proteinExistence type="predicted"/>